<gene>
    <name evidence="1" type="ORF">DSM106972_091780</name>
</gene>
<evidence type="ECO:0000313" key="2">
    <source>
        <dbReference type="Proteomes" id="UP000271624"/>
    </source>
</evidence>
<dbReference type="EMBL" id="RSCL01000045">
    <property type="protein sequence ID" value="RUS94927.1"/>
    <property type="molecule type" value="Genomic_DNA"/>
</dbReference>
<reference evidence="1" key="1">
    <citation type="submission" date="2018-12" db="EMBL/GenBank/DDBJ databases">
        <authorList>
            <person name="Will S."/>
            <person name="Neumann-Schaal M."/>
            <person name="Henke P."/>
        </authorList>
    </citation>
    <scope>NUCLEOTIDE SEQUENCE</scope>
    <source>
        <strain evidence="1">PCC 7102</strain>
    </source>
</reference>
<sequence length="72" mass="8559">MSDENIKRVKPIRKQMEYRNICFRITQLKNGNWKAVAGGVFVIAHTELDAIYYIKAEIDAELNLRRKWHQIL</sequence>
<dbReference type="Proteomes" id="UP000271624">
    <property type="component" value="Unassembled WGS sequence"/>
</dbReference>
<evidence type="ECO:0000313" key="1">
    <source>
        <dbReference type="EMBL" id="RUS94927.1"/>
    </source>
</evidence>
<organism evidence="1 2">
    <name type="scientific">Dulcicalothrix desertica PCC 7102</name>
    <dbReference type="NCBI Taxonomy" id="232991"/>
    <lineage>
        <taxon>Bacteria</taxon>
        <taxon>Bacillati</taxon>
        <taxon>Cyanobacteriota</taxon>
        <taxon>Cyanophyceae</taxon>
        <taxon>Nostocales</taxon>
        <taxon>Calotrichaceae</taxon>
        <taxon>Dulcicalothrix</taxon>
    </lineage>
</organism>
<name>A0A3S1ALM0_9CYAN</name>
<reference evidence="1" key="2">
    <citation type="journal article" date="2019" name="Genome Biol. Evol.">
        <title>Day and night: Metabolic profiles and evolutionary relationships of six axenic non-marine cyanobacteria.</title>
        <authorList>
            <person name="Will S.E."/>
            <person name="Henke P."/>
            <person name="Boedeker C."/>
            <person name="Huang S."/>
            <person name="Brinkmann H."/>
            <person name="Rohde M."/>
            <person name="Jarek M."/>
            <person name="Friedl T."/>
            <person name="Seufert S."/>
            <person name="Schumacher M."/>
            <person name="Overmann J."/>
            <person name="Neumann-Schaal M."/>
            <person name="Petersen J."/>
        </authorList>
    </citation>
    <scope>NUCLEOTIDE SEQUENCE [LARGE SCALE GENOMIC DNA]</scope>
    <source>
        <strain evidence="1">PCC 7102</strain>
    </source>
</reference>
<accession>A0A3S1ALM0</accession>
<dbReference type="OrthoDB" id="9903210at2"/>
<dbReference type="AlphaFoldDB" id="A0A3S1ALM0"/>
<comment type="caution">
    <text evidence="1">The sequence shown here is derived from an EMBL/GenBank/DDBJ whole genome shotgun (WGS) entry which is preliminary data.</text>
</comment>
<proteinExistence type="predicted"/>
<protein>
    <submittedName>
        <fullName evidence="1">Uncharacterized protein</fullName>
    </submittedName>
</protein>
<dbReference type="RefSeq" id="WP_127087127.1">
    <property type="nucleotide sequence ID" value="NZ_RSCL01000045.1"/>
</dbReference>
<keyword evidence="2" id="KW-1185">Reference proteome</keyword>